<evidence type="ECO:0000313" key="1">
    <source>
        <dbReference type="EMBL" id="REK71494.1"/>
    </source>
</evidence>
<comment type="caution">
    <text evidence="1">The sequence shown here is derived from an EMBL/GenBank/DDBJ whole genome shotgun (WGS) entry which is preliminary data.</text>
</comment>
<dbReference type="Proteomes" id="UP000261905">
    <property type="component" value="Unassembled WGS sequence"/>
</dbReference>
<keyword evidence="2" id="KW-1185">Reference proteome</keyword>
<gene>
    <name evidence="1" type="ORF">DX130_21070</name>
</gene>
<dbReference type="EMBL" id="QUBQ01000005">
    <property type="protein sequence ID" value="REK71494.1"/>
    <property type="molecule type" value="Genomic_DNA"/>
</dbReference>
<sequence length="109" mass="12665">MCIYTNDSLFLVPCDGKSNIVDEVIQRHTCGRRADDNRGGSDFYRIKPMTATATIHIFKYISFEELFRFDSDLTNTVDYTIAQKITIQLHGRSQEEQDSLYQIIKHLEI</sequence>
<proteinExistence type="predicted"/>
<protein>
    <submittedName>
        <fullName evidence="1">Uncharacterized protein</fullName>
    </submittedName>
</protein>
<dbReference type="AlphaFoldDB" id="A0A371P6B8"/>
<name>A0A371P6B8_9BACL</name>
<accession>A0A371P6B8</accession>
<reference evidence="1 2" key="1">
    <citation type="submission" date="2018-08" db="EMBL/GenBank/DDBJ databases">
        <title>Paenibacillus sp. M4BSY-1, whole genome shotgun sequence.</title>
        <authorList>
            <person name="Tuo L."/>
        </authorList>
    </citation>
    <scope>NUCLEOTIDE SEQUENCE [LARGE SCALE GENOMIC DNA]</scope>
    <source>
        <strain evidence="1 2">M4BSY-1</strain>
    </source>
</reference>
<organism evidence="1 2">
    <name type="scientific">Paenibacillus paeoniae</name>
    <dbReference type="NCBI Taxonomy" id="2292705"/>
    <lineage>
        <taxon>Bacteria</taxon>
        <taxon>Bacillati</taxon>
        <taxon>Bacillota</taxon>
        <taxon>Bacilli</taxon>
        <taxon>Bacillales</taxon>
        <taxon>Paenibacillaceae</taxon>
        <taxon>Paenibacillus</taxon>
    </lineage>
</organism>
<evidence type="ECO:0000313" key="2">
    <source>
        <dbReference type="Proteomes" id="UP000261905"/>
    </source>
</evidence>